<reference evidence="1" key="1">
    <citation type="submission" date="2021-06" db="EMBL/GenBank/DDBJ databases">
        <authorList>
            <person name="Kallberg Y."/>
            <person name="Tangrot J."/>
            <person name="Rosling A."/>
        </authorList>
    </citation>
    <scope>NUCLEOTIDE SEQUENCE</scope>
    <source>
        <strain evidence="1">MA461A</strain>
    </source>
</reference>
<sequence>EDDDYNVDEGRPLNNFSEKNSEWCEKNNFNKYENSGQRQERLNQN</sequence>
<keyword evidence="2" id="KW-1185">Reference proteome</keyword>
<gene>
    <name evidence="1" type="ORF">RPERSI_LOCUS34518</name>
</gene>
<dbReference type="EMBL" id="CAJVQC010154711">
    <property type="protein sequence ID" value="CAG8847186.1"/>
    <property type="molecule type" value="Genomic_DNA"/>
</dbReference>
<protein>
    <submittedName>
        <fullName evidence="1">7143_t:CDS:1</fullName>
    </submittedName>
</protein>
<organism evidence="1 2">
    <name type="scientific">Racocetra persica</name>
    <dbReference type="NCBI Taxonomy" id="160502"/>
    <lineage>
        <taxon>Eukaryota</taxon>
        <taxon>Fungi</taxon>
        <taxon>Fungi incertae sedis</taxon>
        <taxon>Mucoromycota</taxon>
        <taxon>Glomeromycotina</taxon>
        <taxon>Glomeromycetes</taxon>
        <taxon>Diversisporales</taxon>
        <taxon>Gigasporaceae</taxon>
        <taxon>Racocetra</taxon>
    </lineage>
</organism>
<feature type="non-terminal residue" evidence="1">
    <location>
        <position position="1"/>
    </location>
</feature>
<dbReference type="Proteomes" id="UP000789920">
    <property type="component" value="Unassembled WGS sequence"/>
</dbReference>
<name>A0ACA9STT0_9GLOM</name>
<proteinExistence type="predicted"/>
<evidence type="ECO:0000313" key="2">
    <source>
        <dbReference type="Proteomes" id="UP000789920"/>
    </source>
</evidence>
<comment type="caution">
    <text evidence="1">The sequence shown here is derived from an EMBL/GenBank/DDBJ whole genome shotgun (WGS) entry which is preliminary data.</text>
</comment>
<accession>A0ACA9STT0</accession>
<evidence type="ECO:0000313" key="1">
    <source>
        <dbReference type="EMBL" id="CAG8847186.1"/>
    </source>
</evidence>